<accession>A0A6J5LJM2</accession>
<organism evidence="2">
    <name type="scientific">uncultured Caudovirales phage</name>
    <dbReference type="NCBI Taxonomy" id="2100421"/>
    <lineage>
        <taxon>Viruses</taxon>
        <taxon>Duplodnaviria</taxon>
        <taxon>Heunggongvirae</taxon>
        <taxon>Uroviricota</taxon>
        <taxon>Caudoviricetes</taxon>
        <taxon>Peduoviridae</taxon>
        <taxon>Maltschvirus</taxon>
        <taxon>Maltschvirus maltsch</taxon>
    </lineage>
</organism>
<dbReference type="EMBL" id="LR796217">
    <property type="protein sequence ID" value="CAB4127764.1"/>
    <property type="molecule type" value="Genomic_DNA"/>
</dbReference>
<protein>
    <submittedName>
        <fullName evidence="2">Uncharacterized protein</fullName>
    </submittedName>
</protein>
<sequence>MSFLSTFVLNHLVTAVEQEFASSTVQQSIIDEVILVSQELTAWVESKTSAKAATPTDAAS</sequence>
<evidence type="ECO:0000313" key="1">
    <source>
        <dbReference type="EMBL" id="CAB4127764.1"/>
    </source>
</evidence>
<proteinExistence type="predicted"/>
<evidence type="ECO:0000313" key="2">
    <source>
        <dbReference type="EMBL" id="CAB4134381.1"/>
    </source>
</evidence>
<dbReference type="EMBL" id="LR796283">
    <property type="protein sequence ID" value="CAB4134381.1"/>
    <property type="molecule type" value="Genomic_DNA"/>
</dbReference>
<reference evidence="2" key="1">
    <citation type="submission" date="2020-04" db="EMBL/GenBank/DDBJ databases">
        <authorList>
            <person name="Chiriac C."/>
            <person name="Salcher M."/>
            <person name="Ghai R."/>
            <person name="Kavagutti S V."/>
        </authorList>
    </citation>
    <scope>NUCLEOTIDE SEQUENCE</scope>
</reference>
<name>A0A6J5LJM2_9CAUD</name>
<gene>
    <name evidence="2" type="ORF">UFOVP269_43</name>
    <name evidence="1" type="ORF">UFOVP98_27</name>
</gene>